<comment type="similarity">
    <text evidence="1">Belongs to the methyltransferase superfamily.</text>
</comment>
<evidence type="ECO:0000256" key="1">
    <source>
        <dbReference type="ARBA" id="ARBA00008361"/>
    </source>
</evidence>
<evidence type="ECO:0000313" key="6">
    <source>
        <dbReference type="Proteomes" id="UP000094256"/>
    </source>
</evidence>
<name>A0A1B3ZEU6_9SPHN</name>
<sequence>MTRSHETVVEAQFGSQADAYVTSIVHAQGEDLDAVEAIARREAAPRALDLGTGGGHVAYRLAPHSGTVTAVDLSAAMLEAVQAAAKQRGLSNFEICNSPAEQLPFDDASFDLLATRFSAHHWRDWNAGLREARRVLKPGATAIFVDVISPGHAPFDTHLQAVELLRDPSHVRDHTESEWAAALDRAGFRVRSTVKRRLRMEFTSWVERMRTPDAHRTAIRALQQLASAETAAYFAIEADGSFSIDALQIEASACRARAL</sequence>
<dbReference type="RefSeq" id="WP_069206465.1">
    <property type="nucleotide sequence ID" value="NZ_CP014168.1"/>
</dbReference>
<dbReference type="PANTHER" id="PTHR44942:SF4">
    <property type="entry name" value="METHYLTRANSFERASE TYPE 11 DOMAIN-CONTAINING PROTEIN"/>
    <property type="match status" value="1"/>
</dbReference>
<dbReference type="InterPro" id="IPR029063">
    <property type="entry name" value="SAM-dependent_MTases_sf"/>
</dbReference>
<dbReference type="KEGG" id="span:AWL63_20225"/>
<protein>
    <submittedName>
        <fullName evidence="5">SAM-dependent methyltransferase</fullName>
    </submittedName>
</protein>
<reference evidence="5 6" key="1">
    <citation type="submission" date="2016-01" db="EMBL/GenBank/DDBJ databases">
        <title>Complete genome and mega plasmid sequence of Sphingomonas panacis DCY99 elicits systemic resistance in rice to Xanthomonas oryzae.</title>
        <authorList>
            <person name="Kim Y.J."/>
            <person name="Yang D.C."/>
            <person name="Sing P."/>
        </authorList>
    </citation>
    <scope>NUCLEOTIDE SEQUENCE [LARGE SCALE GENOMIC DNA]</scope>
    <source>
        <strain evidence="5 6">DCY99</strain>
    </source>
</reference>
<keyword evidence="2 5" id="KW-0489">Methyltransferase</keyword>
<dbReference type="InterPro" id="IPR051052">
    <property type="entry name" value="Diverse_substrate_MTase"/>
</dbReference>
<dbReference type="PANTHER" id="PTHR44942">
    <property type="entry name" value="METHYLTRANSF_11 DOMAIN-CONTAINING PROTEIN"/>
    <property type="match status" value="1"/>
</dbReference>
<keyword evidence="6" id="KW-1185">Reference proteome</keyword>
<dbReference type="AlphaFoldDB" id="A0A1B3ZEU6"/>
<dbReference type="SUPFAM" id="SSF53335">
    <property type="entry name" value="S-adenosyl-L-methionine-dependent methyltransferases"/>
    <property type="match status" value="1"/>
</dbReference>
<dbReference type="OrthoDB" id="9787738at2"/>
<evidence type="ECO:0000256" key="3">
    <source>
        <dbReference type="ARBA" id="ARBA00022679"/>
    </source>
</evidence>
<accession>A0A1B3ZEU6</accession>
<gene>
    <name evidence="5" type="ORF">AWL63_20225</name>
</gene>
<dbReference type="GO" id="GO:0032259">
    <property type="term" value="P:methylation"/>
    <property type="evidence" value="ECO:0007669"/>
    <property type="project" value="UniProtKB-KW"/>
</dbReference>
<dbReference type="GO" id="GO:0008757">
    <property type="term" value="F:S-adenosylmethionine-dependent methyltransferase activity"/>
    <property type="evidence" value="ECO:0007669"/>
    <property type="project" value="InterPro"/>
</dbReference>
<dbReference type="InterPro" id="IPR013216">
    <property type="entry name" value="Methyltransf_11"/>
</dbReference>
<dbReference type="CDD" id="cd02440">
    <property type="entry name" value="AdoMet_MTases"/>
    <property type="match status" value="1"/>
</dbReference>
<dbReference type="EMBL" id="CP014168">
    <property type="protein sequence ID" value="AOH85937.1"/>
    <property type="molecule type" value="Genomic_DNA"/>
</dbReference>
<dbReference type="Proteomes" id="UP000094256">
    <property type="component" value="Chromosome"/>
</dbReference>
<evidence type="ECO:0000256" key="2">
    <source>
        <dbReference type="ARBA" id="ARBA00022603"/>
    </source>
</evidence>
<feature type="domain" description="Methyltransferase type 11" evidence="4">
    <location>
        <begin position="48"/>
        <end position="144"/>
    </location>
</feature>
<dbReference type="Gene3D" id="3.40.50.150">
    <property type="entry name" value="Vaccinia Virus protein VP39"/>
    <property type="match status" value="1"/>
</dbReference>
<evidence type="ECO:0000259" key="4">
    <source>
        <dbReference type="Pfam" id="PF08241"/>
    </source>
</evidence>
<dbReference type="STRING" id="1560345.AWL63_20225"/>
<dbReference type="Pfam" id="PF08241">
    <property type="entry name" value="Methyltransf_11"/>
    <property type="match status" value="1"/>
</dbReference>
<evidence type="ECO:0000313" key="5">
    <source>
        <dbReference type="EMBL" id="AOH85937.1"/>
    </source>
</evidence>
<keyword evidence="3 5" id="KW-0808">Transferase</keyword>
<organism evidence="5 6">
    <name type="scientific">Sphingomonas panacis</name>
    <dbReference type="NCBI Taxonomy" id="1560345"/>
    <lineage>
        <taxon>Bacteria</taxon>
        <taxon>Pseudomonadati</taxon>
        <taxon>Pseudomonadota</taxon>
        <taxon>Alphaproteobacteria</taxon>
        <taxon>Sphingomonadales</taxon>
        <taxon>Sphingomonadaceae</taxon>
        <taxon>Sphingomonas</taxon>
    </lineage>
</organism>
<proteinExistence type="inferred from homology"/>